<protein>
    <submittedName>
        <fullName evidence="3">All-beta uncharacterized protein</fullName>
    </submittedName>
</protein>
<feature type="domain" description="BACON" evidence="2">
    <location>
        <begin position="149"/>
        <end position="193"/>
    </location>
</feature>
<comment type="caution">
    <text evidence="3">The sequence shown here is derived from an EMBL/GenBank/DDBJ whole genome shotgun (WGS) entry which is preliminary data.</text>
</comment>
<keyword evidence="4" id="KW-1185">Reference proteome</keyword>
<evidence type="ECO:0000259" key="2">
    <source>
        <dbReference type="Pfam" id="PF13004"/>
    </source>
</evidence>
<dbReference type="EMBL" id="QJJX01000004">
    <property type="protein sequence ID" value="PXX23852.1"/>
    <property type="molecule type" value="Genomic_DNA"/>
</dbReference>
<feature type="signal peptide" evidence="1">
    <location>
        <begin position="1"/>
        <end position="22"/>
    </location>
</feature>
<dbReference type="Proteomes" id="UP000248314">
    <property type="component" value="Unassembled WGS sequence"/>
</dbReference>
<keyword evidence="1" id="KW-0732">Signal</keyword>
<dbReference type="Gene3D" id="2.60.40.10">
    <property type="entry name" value="Immunoglobulins"/>
    <property type="match status" value="1"/>
</dbReference>
<accession>A0A318HZQ4</accession>
<reference evidence="3 4" key="1">
    <citation type="submission" date="2018-05" db="EMBL/GenBank/DDBJ databases">
        <title>Genomic Encyclopedia of Type Strains, Phase I: the one thousand microbial genomes (KMG-I) project.</title>
        <authorList>
            <person name="Kyrpides N."/>
        </authorList>
    </citation>
    <scope>NUCLEOTIDE SEQUENCE [LARGE SCALE GENOMIC DNA]</scope>
    <source>
        <strain evidence="3 4">DSM 15611</strain>
    </source>
</reference>
<evidence type="ECO:0000313" key="4">
    <source>
        <dbReference type="Proteomes" id="UP000248314"/>
    </source>
</evidence>
<feature type="chain" id="PRO_5016346276" evidence="1">
    <location>
        <begin position="23"/>
        <end position="352"/>
    </location>
</feature>
<organism evidence="3 4">
    <name type="scientific">Hoylesella shahii DSM 15611 = JCM 12083</name>
    <dbReference type="NCBI Taxonomy" id="1122991"/>
    <lineage>
        <taxon>Bacteria</taxon>
        <taxon>Pseudomonadati</taxon>
        <taxon>Bacteroidota</taxon>
        <taxon>Bacteroidia</taxon>
        <taxon>Bacteroidales</taxon>
        <taxon>Prevotellaceae</taxon>
        <taxon>Hoylesella</taxon>
    </lineage>
</organism>
<dbReference type="STRING" id="1122991.GCA_000613445_01068"/>
<dbReference type="OrthoDB" id="1078704at2"/>
<dbReference type="PROSITE" id="PS51257">
    <property type="entry name" value="PROKAR_LIPOPROTEIN"/>
    <property type="match status" value="1"/>
</dbReference>
<sequence length="352" mass="38177">MKIVKLHSIIALGLFALLAACGNDNNDNSVDLQTLKVVSAKTSFDALGGKDTILVNNDVKKAYALAPWAKVNSNGKLVVVTVDVNQDMQSRHTAVVIKATDNDSTIVAIDQLGPVTQIDLPENIVFNDSANAVSYKAKSTFGIKISSLNNWITANYANGEVSISTTENNEGHLRTGQIVVESSMGKDTINVTQIDLDRDILGDYYLQLVETDDERKPVTRNYAVKLVKESNKLMLKFTTNDLAFPVTYSAEKGGLSVAGGQYAGMFDNNHIGTIVGPSDGQTSTSTTVTISGKFVYNPERASKAAFLEGTELSFGKEPAFVLGKFSSTVIEYKNYKGYLIYGNDAQLFKRKL</sequence>
<dbReference type="InterPro" id="IPR013783">
    <property type="entry name" value="Ig-like_fold"/>
</dbReference>
<dbReference type="AlphaFoldDB" id="A0A318HZQ4"/>
<dbReference type="InterPro" id="IPR024361">
    <property type="entry name" value="BACON"/>
</dbReference>
<gene>
    <name evidence="3" type="ORF">EJ73_00447</name>
</gene>
<dbReference type="Pfam" id="PF13004">
    <property type="entry name" value="BACON"/>
    <property type="match status" value="1"/>
</dbReference>
<evidence type="ECO:0000313" key="3">
    <source>
        <dbReference type="EMBL" id="PXX23852.1"/>
    </source>
</evidence>
<name>A0A318HZQ4_9BACT</name>
<evidence type="ECO:0000256" key="1">
    <source>
        <dbReference type="SAM" id="SignalP"/>
    </source>
</evidence>
<proteinExistence type="predicted"/>
<dbReference type="RefSeq" id="WP_044075920.1">
    <property type="nucleotide sequence ID" value="NZ_BAIZ01000030.1"/>
</dbReference>